<keyword evidence="2" id="KW-0520">NAD</keyword>
<evidence type="ECO:0000259" key="6">
    <source>
        <dbReference type="Pfam" id="PF14833"/>
    </source>
</evidence>
<dbReference type="InterPro" id="IPR013328">
    <property type="entry name" value="6PGD_dom2"/>
</dbReference>
<dbReference type="SUPFAM" id="SSF48179">
    <property type="entry name" value="6-phosphogluconate dehydrogenase C-terminal domain-like"/>
    <property type="match status" value="1"/>
</dbReference>
<dbReference type="Pfam" id="PF14833">
    <property type="entry name" value="NAD_binding_11"/>
    <property type="match status" value="1"/>
</dbReference>
<dbReference type="EMBL" id="LUTY01003014">
    <property type="protein sequence ID" value="OAD18946.1"/>
    <property type="molecule type" value="Genomic_DNA"/>
</dbReference>
<dbReference type="PANTHER" id="PTHR22981:SF7">
    <property type="entry name" value="3-HYDROXYISOBUTYRATE DEHYDROGENASE, MITOCHONDRIAL"/>
    <property type="match status" value="1"/>
</dbReference>
<dbReference type="InterPro" id="IPR015815">
    <property type="entry name" value="HIBADH-related"/>
</dbReference>
<evidence type="ECO:0000313" key="8">
    <source>
        <dbReference type="Proteomes" id="UP000076962"/>
    </source>
</evidence>
<dbReference type="PROSITE" id="PS00895">
    <property type="entry name" value="3_HYDROXYISOBUT_DH"/>
    <property type="match status" value="1"/>
</dbReference>
<feature type="domain" description="6-phosphogluconate dehydrogenase NADP-binding" evidence="5">
    <location>
        <begin position="32"/>
        <end position="191"/>
    </location>
</feature>
<comment type="caution">
    <text evidence="7">The sequence shown here is derived from an EMBL/GenBank/DDBJ whole genome shotgun (WGS) entry which is preliminary data.</text>
</comment>
<feature type="domain" description="3-hydroxyisobutyrate dehydrogenase-like NAD-binding" evidence="6">
    <location>
        <begin position="199"/>
        <end position="313"/>
    </location>
</feature>
<proteinExistence type="predicted"/>
<sequence length="316" mass="34384">MMHTRVDTSCDLSPLKRRLRADQKNYRRRLMRIGFIGLGNMGSWMVTNLLKKGFEVSVYDIQPKKAEALITAKAIYCHSVLELTNQVDVIMTSLPGPKELESVMLGKTGVIAHAQSGMIWIDTSTNSIAVMEKISAHAKDQGIFSIAAPVSGGTKAAEAGTLSMFVGGEQETFAKIKVILEAIGSQISYVGTLTNAILSKLLINYLCFINTKALSDVFLLGAEAGIDPHQLSTMIQSSSGNSWVAEKLLPSILEGQSGPAFTLDLAYKDAGLIDELKTIYKTPLEFSDCLCEVFQQARITNGGDKSFTRIINLKPE</sequence>
<dbReference type="Pfam" id="PF03446">
    <property type="entry name" value="NAD_binding_2"/>
    <property type="match status" value="1"/>
</dbReference>
<keyword evidence="8" id="KW-1185">Reference proteome</keyword>
<dbReference type="GO" id="GO:0016616">
    <property type="term" value="F:oxidoreductase activity, acting on the CH-OH group of donors, NAD or NADP as acceptor"/>
    <property type="evidence" value="ECO:0007669"/>
    <property type="project" value="TreeGrafter"/>
</dbReference>
<dbReference type="InterPro" id="IPR036291">
    <property type="entry name" value="NAD(P)-bd_dom_sf"/>
</dbReference>
<dbReference type="GO" id="GO:0051287">
    <property type="term" value="F:NAD binding"/>
    <property type="evidence" value="ECO:0007669"/>
    <property type="project" value="InterPro"/>
</dbReference>
<keyword evidence="1" id="KW-0560">Oxidoreductase</keyword>
<organism evidence="7 8">
    <name type="scientific">Candidatus Thiomargarita nelsonii</name>
    <dbReference type="NCBI Taxonomy" id="1003181"/>
    <lineage>
        <taxon>Bacteria</taxon>
        <taxon>Pseudomonadati</taxon>
        <taxon>Pseudomonadota</taxon>
        <taxon>Gammaproteobacteria</taxon>
        <taxon>Thiotrichales</taxon>
        <taxon>Thiotrichaceae</taxon>
        <taxon>Thiomargarita</taxon>
    </lineage>
</organism>
<keyword evidence="4" id="KW-0812">Transmembrane</keyword>
<name>A0A176RTA4_9GAMM</name>
<dbReference type="GO" id="GO:0050661">
    <property type="term" value="F:NADP binding"/>
    <property type="evidence" value="ECO:0007669"/>
    <property type="project" value="InterPro"/>
</dbReference>
<feature type="transmembrane region" description="Helical" evidence="4">
    <location>
        <begin position="30"/>
        <end position="50"/>
    </location>
</feature>
<dbReference type="InterPro" id="IPR029154">
    <property type="entry name" value="HIBADH-like_NADP-bd"/>
</dbReference>
<protein>
    <submittedName>
        <fullName evidence="7">6-phosphogluconate dehydrogenase NAD-binding protein</fullName>
    </submittedName>
</protein>
<feature type="active site" evidence="3">
    <location>
        <position position="200"/>
    </location>
</feature>
<evidence type="ECO:0000256" key="2">
    <source>
        <dbReference type="ARBA" id="ARBA00023027"/>
    </source>
</evidence>
<evidence type="ECO:0000313" key="7">
    <source>
        <dbReference type="EMBL" id="OAD18946.1"/>
    </source>
</evidence>
<evidence type="ECO:0000256" key="3">
    <source>
        <dbReference type="PIRSR" id="PIRSR000103-1"/>
    </source>
</evidence>
<evidence type="ECO:0000256" key="1">
    <source>
        <dbReference type="ARBA" id="ARBA00023002"/>
    </source>
</evidence>
<dbReference type="SUPFAM" id="SSF51735">
    <property type="entry name" value="NAD(P)-binding Rossmann-fold domains"/>
    <property type="match status" value="1"/>
</dbReference>
<dbReference type="Gene3D" id="1.10.1040.10">
    <property type="entry name" value="N-(1-d-carboxylethyl)-l-norvaline Dehydrogenase, domain 2"/>
    <property type="match status" value="1"/>
</dbReference>
<dbReference type="PIRSF" id="PIRSF000103">
    <property type="entry name" value="HIBADH"/>
    <property type="match status" value="1"/>
</dbReference>
<reference evidence="7 8" key="1">
    <citation type="submission" date="2016-05" db="EMBL/GenBank/DDBJ databases">
        <title>Single-cell genome of chain-forming Candidatus Thiomargarita nelsonii and comparison to other large sulfur-oxidizing bacteria.</title>
        <authorList>
            <person name="Winkel M."/>
            <person name="Salman V."/>
            <person name="Woyke T."/>
            <person name="Schulz-Vogt H."/>
            <person name="Richter M."/>
            <person name="Flood B."/>
            <person name="Bailey J."/>
            <person name="Amann R."/>
            <person name="Mussmann M."/>
        </authorList>
    </citation>
    <scope>NUCLEOTIDE SEQUENCE [LARGE SCALE GENOMIC DNA]</scope>
    <source>
        <strain evidence="7 8">THI036</strain>
    </source>
</reference>
<keyword evidence="4" id="KW-0472">Membrane</keyword>
<dbReference type="AlphaFoldDB" id="A0A176RTA4"/>
<dbReference type="Proteomes" id="UP000076962">
    <property type="component" value="Unassembled WGS sequence"/>
</dbReference>
<dbReference type="InterPro" id="IPR006115">
    <property type="entry name" value="6PGDH_NADP-bd"/>
</dbReference>
<dbReference type="PANTHER" id="PTHR22981">
    <property type="entry name" value="3-HYDROXYISOBUTYRATE DEHYDROGENASE-RELATED"/>
    <property type="match status" value="1"/>
</dbReference>
<evidence type="ECO:0000259" key="5">
    <source>
        <dbReference type="Pfam" id="PF03446"/>
    </source>
</evidence>
<keyword evidence="4" id="KW-1133">Transmembrane helix</keyword>
<evidence type="ECO:0000256" key="4">
    <source>
        <dbReference type="SAM" id="Phobius"/>
    </source>
</evidence>
<gene>
    <name evidence="7" type="ORF">THIOM_005444</name>
</gene>
<accession>A0A176RTA4</accession>
<dbReference type="InterPro" id="IPR002204">
    <property type="entry name" value="3-OH-isobutyrate_DH-rel_CS"/>
</dbReference>
<dbReference type="GO" id="GO:0016054">
    <property type="term" value="P:organic acid catabolic process"/>
    <property type="evidence" value="ECO:0007669"/>
    <property type="project" value="UniProtKB-ARBA"/>
</dbReference>
<dbReference type="InterPro" id="IPR008927">
    <property type="entry name" value="6-PGluconate_DH-like_C_sf"/>
</dbReference>
<dbReference type="Gene3D" id="3.40.50.720">
    <property type="entry name" value="NAD(P)-binding Rossmann-like Domain"/>
    <property type="match status" value="1"/>
</dbReference>